<feature type="compositionally biased region" description="Basic and acidic residues" evidence="1">
    <location>
        <begin position="106"/>
        <end position="121"/>
    </location>
</feature>
<proteinExistence type="predicted"/>
<organism evidence="2 3">
    <name type="scientific">Durio zibethinus</name>
    <name type="common">Durian</name>
    <dbReference type="NCBI Taxonomy" id="66656"/>
    <lineage>
        <taxon>Eukaryota</taxon>
        <taxon>Viridiplantae</taxon>
        <taxon>Streptophyta</taxon>
        <taxon>Embryophyta</taxon>
        <taxon>Tracheophyta</taxon>
        <taxon>Spermatophyta</taxon>
        <taxon>Magnoliopsida</taxon>
        <taxon>eudicotyledons</taxon>
        <taxon>Gunneridae</taxon>
        <taxon>Pentapetalae</taxon>
        <taxon>rosids</taxon>
        <taxon>malvids</taxon>
        <taxon>Malvales</taxon>
        <taxon>Malvaceae</taxon>
        <taxon>Helicteroideae</taxon>
        <taxon>Durio</taxon>
    </lineage>
</organism>
<gene>
    <name evidence="3" type="primary">LOC111282923</name>
</gene>
<sequence length="121" mass="13279">MGACASVPKEMSGEASAAPPPEPAKEESVQAMQHTTDEEVIKVEREENKADEVDETEQQSLGSLLVEPEKTEGKKEPNETQQPQVEAAVEPKKEEPKSEAPPVPKVTEEQKEKKTEAKETQ</sequence>
<dbReference type="RefSeq" id="XP_022726957.1">
    <property type="nucleotide sequence ID" value="XM_022871222.1"/>
</dbReference>
<feature type="compositionally biased region" description="Basic and acidic residues" evidence="1">
    <location>
        <begin position="35"/>
        <end position="51"/>
    </location>
</feature>
<dbReference type="Proteomes" id="UP000515121">
    <property type="component" value="Unplaced"/>
</dbReference>
<keyword evidence="2" id="KW-1185">Reference proteome</keyword>
<reference evidence="3" key="1">
    <citation type="submission" date="2025-08" db="UniProtKB">
        <authorList>
            <consortium name="RefSeq"/>
        </authorList>
    </citation>
    <scope>IDENTIFICATION</scope>
    <source>
        <tissue evidence="3">Fruit stalk</tissue>
    </source>
</reference>
<name>A0A6P5XGS8_DURZI</name>
<evidence type="ECO:0000256" key="1">
    <source>
        <dbReference type="SAM" id="MobiDB-lite"/>
    </source>
</evidence>
<evidence type="ECO:0000313" key="2">
    <source>
        <dbReference type="Proteomes" id="UP000515121"/>
    </source>
</evidence>
<dbReference type="AlphaFoldDB" id="A0A6P5XGS8"/>
<protein>
    <submittedName>
        <fullName evidence="3">FK506-binding protein 3-like</fullName>
    </submittedName>
</protein>
<feature type="region of interest" description="Disordered" evidence="1">
    <location>
        <begin position="1"/>
        <end position="121"/>
    </location>
</feature>
<evidence type="ECO:0000313" key="3">
    <source>
        <dbReference type="RefSeq" id="XP_022726957.1"/>
    </source>
</evidence>
<dbReference type="KEGG" id="dzi:111282923"/>
<feature type="compositionally biased region" description="Basic and acidic residues" evidence="1">
    <location>
        <begin position="67"/>
        <end position="78"/>
    </location>
</feature>
<accession>A0A6P5XGS8</accession>
<dbReference type="OrthoDB" id="1931376at2759"/>
<dbReference type="GeneID" id="111282923"/>
<feature type="compositionally biased region" description="Basic and acidic residues" evidence="1">
    <location>
        <begin position="89"/>
        <end position="98"/>
    </location>
</feature>